<evidence type="ECO:0000313" key="3">
    <source>
        <dbReference type="EMBL" id="CAI9943741.1"/>
    </source>
</evidence>
<gene>
    <name evidence="3" type="ORF">HINF_LOCUS31386</name>
    <name evidence="4" type="ORF">HINF_LOCUS32618</name>
    <name evidence="5" type="ORF">HINF_LOCUS41603</name>
    <name evidence="6" type="ORF">HINF_LOCUS61241</name>
    <name evidence="2" type="ORF">HINF_LOCUS6235</name>
    <name evidence="7" type="ORF">HINF_LOCUS71336</name>
</gene>
<evidence type="ECO:0000313" key="8">
    <source>
        <dbReference type="Proteomes" id="UP001642409"/>
    </source>
</evidence>
<sequence length="190" mass="22881">MERREHQIFYYTFIKRINIETEKLAQSNIRWFFGSQTIQAFKSTDENHNILIEYLKSINAEITDDTSFCKMFTAGDFPTINTERGAILEQFKCSYVHYINQKQKDTTLVFLLSEDLEQHKNVMKVWRQVAGDNPRQEHTERPERQERGERGEYQRRPQVEDTNEARQQRNNQFKERQHQETKNLFAGIRK</sequence>
<feature type="compositionally biased region" description="Basic and acidic residues" evidence="1">
    <location>
        <begin position="134"/>
        <end position="181"/>
    </location>
</feature>
<organism evidence="2">
    <name type="scientific">Hexamita inflata</name>
    <dbReference type="NCBI Taxonomy" id="28002"/>
    <lineage>
        <taxon>Eukaryota</taxon>
        <taxon>Metamonada</taxon>
        <taxon>Diplomonadida</taxon>
        <taxon>Hexamitidae</taxon>
        <taxon>Hexamitinae</taxon>
        <taxon>Hexamita</taxon>
    </lineage>
</organism>
<keyword evidence="8" id="KW-1185">Reference proteome</keyword>
<dbReference type="EMBL" id="CAXDID020000548">
    <property type="protein sequence ID" value="CAL6101745.1"/>
    <property type="molecule type" value="Genomic_DNA"/>
</dbReference>
<accession>A0AA86NFH8</accession>
<reference evidence="2" key="1">
    <citation type="submission" date="2023-06" db="EMBL/GenBank/DDBJ databases">
        <authorList>
            <person name="Kurt Z."/>
        </authorList>
    </citation>
    <scope>NUCLEOTIDE SEQUENCE</scope>
</reference>
<evidence type="ECO:0000313" key="7">
    <source>
        <dbReference type="EMBL" id="CAL6101745.1"/>
    </source>
</evidence>
<evidence type="ECO:0000313" key="6">
    <source>
        <dbReference type="EMBL" id="CAL6082449.1"/>
    </source>
</evidence>
<name>A0AA86NFH8_9EUKA</name>
<reference evidence="5 8" key="2">
    <citation type="submission" date="2024-07" db="EMBL/GenBank/DDBJ databases">
        <authorList>
            <person name="Akdeniz Z."/>
        </authorList>
    </citation>
    <scope>NUCLEOTIDE SEQUENCE [LARGE SCALE GENOMIC DNA]</scope>
</reference>
<dbReference type="EMBL" id="CATOUU010000718">
    <property type="protein sequence ID" value="CAI9943741.1"/>
    <property type="molecule type" value="Genomic_DNA"/>
</dbReference>
<evidence type="ECO:0000313" key="5">
    <source>
        <dbReference type="EMBL" id="CAL6046183.1"/>
    </source>
</evidence>
<evidence type="ECO:0000313" key="4">
    <source>
        <dbReference type="EMBL" id="CAI9944973.1"/>
    </source>
</evidence>
<evidence type="ECO:0000313" key="2">
    <source>
        <dbReference type="EMBL" id="CAI9918590.1"/>
    </source>
</evidence>
<dbReference type="EMBL" id="CAXDID020000167">
    <property type="protein sequence ID" value="CAL6046183.1"/>
    <property type="molecule type" value="Genomic_DNA"/>
</dbReference>
<dbReference type="AlphaFoldDB" id="A0AA86NFH8"/>
<dbReference type="Proteomes" id="UP001642409">
    <property type="component" value="Unassembled WGS sequence"/>
</dbReference>
<evidence type="ECO:0000256" key="1">
    <source>
        <dbReference type="SAM" id="MobiDB-lite"/>
    </source>
</evidence>
<dbReference type="EMBL" id="CAXDID020000365">
    <property type="protein sequence ID" value="CAL6082449.1"/>
    <property type="molecule type" value="Genomic_DNA"/>
</dbReference>
<proteinExistence type="predicted"/>
<protein>
    <submittedName>
        <fullName evidence="5">Hypothetical_protein</fullName>
    </submittedName>
</protein>
<comment type="caution">
    <text evidence="2">The sequence shown here is derived from an EMBL/GenBank/DDBJ whole genome shotgun (WGS) entry which is preliminary data.</text>
</comment>
<dbReference type="EMBL" id="CATOUU010000162">
    <property type="protein sequence ID" value="CAI9918590.1"/>
    <property type="molecule type" value="Genomic_DNA"/>
</dbReference>
<feature type="region of interest" description="Disordered" evidence="1">
    <location>
        <begin position="128"/>
        <end position="190"/>
    </location>
</feature>
<dbReference type="EMBL" id="CATOUU010000736">
    <property type="protein sequence ID" value="CAI9944973.1"/>
    <property type="molecule type" value="Genomic_DNA"/>
</dbReference>